<organism evidence="1 2">
    <name type="scientific">Dreissena polymorpha</name>
    <name type="common">Zebra mussel</name>
    <name type="synonym">Mytilus polymorpha</name>
    <dbReference type="NCBI Taxonomy" id="45954"/>
    <lineage>
        <taxon>Eukaryota</taxon>
        <taxon>Metazoa</taxon>
        <taxon>Spiralia</taxon>
        <taxon>Lophotrochozoa</taxon>
        <taxon>Mollusca</taxon>
        <taxon>Bivalvia</taxon>
        <taxon>Autobranchia</taxon>
        <taxon>Heteroconchia</taxon>
        <taxon>Euheterodonta</taxon>
        <taxon>Imparidentia</taxon>
        <taxon>Neoheterodontei</taxon>
        <taxon>Myida</taxon>
        <taxon>Dreissenoidea</taxon>
        <taxon>Dreissenidae</taxon>
        <taxon>Dreissena</taxon>
    </lineage>
</organism>
<keyword evidence="2" id="KW-1185">Reference proteome</keyword>
<reference evidence="1" key="2">
    <citation type="submission" date="2020-11" db="EMBL/GenBank/DDBJ databases">
        <authorList>
            <person name="McCartney M.A."/>
            <person name="Auch B."/>
            <person name="Kono T."/>
            <person name="Mallez S."/>
            <person name="Becker A."/>
            <person name="Gohl D.M."/>
            <person name="Silverstein K.A.T."/>
            <person name="Koren S."/>
            <person name="Bechman K.B."/>
            <person name="Herman A."/>
            <person name="Abrahante J.E."/>
            <person name="Garbe J."/>
        </authorList>
    </citation>
    <scope>NUCLEOTIDE SEQUENCE</scope>
    <source>
        <strain evidence="1">Duluth1</strain>
        <tissue evidence="1">Whole animal</tissue>
    </source>
</reference>
<name>A0A9D4BRP8_DREPO</name>
<dbReference type="EMBL" id="JAIWYP010000014">
    <property type="protein sequence ID" value="KAH3706610.1"/>
    <property type="molecule type" value="Genomic_DNA"/>
</dbReference>
<dbReference type="AlphaFoldDB" id="A0A9D4BRP8"/>
<sequence length="54" mass="6545">MLFGNKFQKPWITKVVKVLQRKRNKLLVRQKETGKSKDLQRYLQAKAMSQRLER</sequence>
<protein>
    <submittedName>
        <fullName evidence="1">Uncharacterized protein</fullName>
    </submittedName>
</protein>
<gene>
    <name evidence="1" type="ORF">DPMN_065998</name>
</gene>
<dbReference type="Proteomes" id="UP000828390">
    <property type="component" value="Unassembled WGS sequence"/>
</dbReference>
<comment type="caution">
    <text evidence="1">The sequence shown here is derived from an EMBL/GenBank/DDBJ whole genome shotgun (WGS) entry which is preliminary data.</text>
</comment>
<accession>A0A9D4BRP8</accession>
<evidence type="ECO:0000313" key="1">
    <source>
        <dbReference type="EMBL" id="KAH3706610.1"/>
    </source>
</evidence>
<proteinExistence type="predicted"/>
<reference evidence="1" key="1">
    <citation type="journal article" date="2019" name="bioRxiv">
        <title>The Genome of the Zebra Mussel, Dreissena polymorpha: A Resource for Invasive Species Research.</title>
        <authorList>
            <person name="McCartney M.A."/>
            <person name="Auch B."/>
            <person name="Kono T."/>
            <person name="Mallez S."/>
            <person name="Zhang Y."/>
            <person name="Obille A."/>
            <person name="Becker A."/>
            <person name="Abrahante J.E."/>
            <person name="Garbe J."/>
            <person name="Badalamenti J.P."/>
            <person name="Herman A."/>
            <person name="Mangelson H."/>
            <person name="Liachko I."/>
            <person name="Sullivan S."/>
            <person name="Sone E.D."/>
            <person name="Koren S."/>
            <person name="Silverstein K.A.T."/>
            <person name="Beckman K.B."/>
            <person name="Gohl D.M."/>
        </authorList>
    </citation>
    <scope>NUCLEOTIDE SEQUENCE</scope>
    <source>
        <strain evidence="1">Duluth1</strain>
        <tissue evidence="1">Whole animal</tissue>
    </source>
</reference>
<evidence type="ECO:0000313" key="2">
    <source>
        <dbReference type="Proteomes" id="UP000828390"/>
    </source>
</evidence>